<dbReference type="EMBL" id="OW970315">
    <property type="protein sequence ID" value="CAH6199930.1"/>
    <property type="molecule type" value="Genomic_DNA"/>
</dbReference>
<dbReference type="GO" id="GO:0007165">
    <property type="term" value="P:signal transduction"/>
    <property type="evidence" value="ECO:0007669"/>
    <property type="project" value="InterPro"/>
</dbReference>
<dbReference type="Pfam" id="PF13676">
    <property type="entry name" value="TIR_2"/>
    <property type="match status" value="1"/>
</dbReference>
<evidence type="ECO:0000259" key="2">
    <source>
        <dbReference type="PROSITE" id="PS50104"/>
    </source>
</evidence>
<dbReference type="SMART" id="SM00255">
    <property type="entry name" value="TIR"/>
    <property type="match status" value="1"/>
</dbReference>
<dbReference type="InterPro" id="IPR000157">
    <property type="entry name" value="TIR_dom"/>
</dbReference>
<dbReference type="PROSITE" id="PS50104">
    <property type="entry name" value="TIR"/>
    <property type="match status" value="1"/>
</dbReference>
<keyword evidence="1" id="KW-1133">Transmembrane helix</keyword>
<organism evidence="3 4">
    <name type="scientific">Enterobacter agglomerans</name>
    <name type="common">Erwinia herbicola</name>
    <name type="synonym">Pantoea agglomerans</name>
    <dbReference type="NCBI Taxonomy" id="549"/>
    <lineage>
        <taxon>Bacteria</taxon>
        <taxon>Pseudomonadati</taxon>
        <taxon>Pseudomonadota</taxon>
        <taxon>Gammaproteobacteria</taxon>
        <taxon>Enterobacterales</taxon>
        <taxon>Erwiniaceae</taxon>
        <taxon>Pantoea</taxon>
        <taxon>Pantoea agglomerans group</taxon>
    </lineage>
</organism>
<dbReference type="AlphaFoldDB" id="A0AAN2FD07"/>
<dbReference type="SUPFAM" id="SSF52200">
    <property type="entry name" value="Toll/Interleukin receptor TIR domain"/>
    <property type="match status" value="1"/>
</dbReference>
<keyword evidence="3" id="KW-0675">Receptor</keyword>
<dbReference type="RefSeq" id="WP_072006733.1">
    <property type="nucleotide sequence ID" value="NZ_JNVA01000049.1"/>
</dbReference>
<feature type="transmembrane region" description="Helical" evidence="1">
    <location>
        <begin position="227"/>
        <end position="246"/>
    </location>
</feature>
<reference evidence="3" key="1">
    <citation type="submission" date="2022-05" db="EMBL/GenBank/DDBJ databases">
        <authorList>
            <person name="Pothier F. J."/>
        </authorList>
    </citation>
    <scope>NUCLEOTIDE SEQUENCE</scope>
    <source>
        <strain evidence="3">DAPP-PG734</strain>
    </source>
</reference>
<evidence type="ECO:0000313" key="4">
    <source>
        <dbReference type="Proteomes" id="UP001158961"/>
    </source>
</evidence>
<dbReference type="Proteomes" id="UP001158961">
    <property type="component" value="Chromosome"/>
</dbReference>
<proteinExistence type="predicted"/>
<sequence length="300" mass="33711">MTSIFISYSHKDEHFREELEVHLAMLKREGSIDVWHDRRIVAGSEIDSTIDIEIENSNIILLLVSPDFLASNYCYDVEVQRAMQLRSSGKCEVIPVILRPCDWHSASAPFSKLLAVPKDGFPITKWPNKDDAFLNIVSQLRIALGTLTVKASLKSLKDVNCSSDSFCKKTVEDENIDLGHNMFADEGWYCGHCNTYVLNGQLVCTGCHAEVAYEATNNEITNARLRGGVIGLFISGILTFGIPNFLSSRFVLAIPTGWGLGTYSLLIIGTFSMIGMLYSENLERSKHRNKAPRFFRHRRI</sequence>
<accession>A0AAN2FD07</accession>
<dbReference type="Gene3D" id="3.40.50.10140">
    <property type="entry name" value="Toll/interleukin-1 receptor homology (TIR) domain"/>
    <property type="match status" value="1"/>
</dbReference>
<keyword evidence="1" id="KW-0812">Transmembrane</keyword>
<dbReference type="InterPro" id="IPR035897">
    <property type="entry name" value="Toll_tir_struct_dom_sf"/>
</dbReference>
<protein>
    <submittedName>
        <fullName evidence="3">Toll/interleukin-1 receptor domain-containing protein</fullName>
    </submittedName>
</protein>
<feature type="domain" description="TIR" evidence="2">
    <location>
        <begin position="1"/>
        <end position="144"/>
    </location>
</feature>
<feature type="transmembrane region" description="Helical" evidence="1">
    <location>
        <begin position="258"/>
        <end position="278"/>
    </location>
</feature>
<name>A0AAN2FD07_ENTAG</name>
<evidence type="ECO:0000256" key="1">
    <source>
        <dbReference type="SAM" id="Phobius"/>
    </source>
</evidence>
<gene>
    <name evidence="3" type="ORF">DAPPPG734_04450</name>
</gene>
<keyword evidence="1" id="KW-0472">Membrane</keyword>
<evidence type="ECO:0000313" key="3">
    <source>
        <dbReference type="EMBL" id="CAH6199930.1"/>
    </source>
</evidence>